<gene>
    <name evidence="2" type="ORF">NYP16_12295</name>
</gene>
<feature type="transmembrane region" description="Helical" evidence="1">
    <location>
        <begin position="20"/>
        <end position="36"/>
    </location>
</feature>
<keyword evidence="1" id="KW-0472">Membrane</keyword>
<name>A0A9X3Z854_9PROT</name>
<sequence>MGAVSFAQGIGWVGKLLQNARGGLVFFGLCLAPYTLSGYISAMLIRLLAFCLMIVFAVPAGAHECESSPVADQSDCHESAAPTVKQSLSVKQSPGACGCALHQTWAAPDGMVALVLKRVDVLSREAIPPMPVLRGLGAVPLSPPPDLIIS</sequence>
<keyword evidence="1" id="KW-1133">Transmembrane helix</keyword>
<dbReference type="Proteomes" id="UP001141619">
    <property type="component" value="Unassembled WGS sequence"/>
</dbReference>
<evidence type="ECO:0000313" key="2">
    <source>
        <dbReference type="EMBL" id="MDA5194733.1"/>
    </source>
</evidence>
<dbReference type="RefSeq" id="WP_274944438.1">
    <property type="nucleotide sequence ID" value="NZ_JANWOI010000004.1"/>
</dbReference>
<protein>
    <submittedName>
        <fullName evidence="2">Uncharacterized protein</fullName>
    </submittedName>
</protein>
<comment type="caution">
    <text evidence="2">The sequence shown here is derived from an EMBL/GenBank/DDBJ whole genome shotgun (WGS) entry which is preliminary data.</text>
</comment>
<dbReference type="EMBL" id="JANWOI010000004">
    <property type="protein sequence ID" value="MDA5194733.1"/>
    <property type="molecule type" value="Genomic_DNA"/>
</dbReference>
<reference evidence="2" key="1">
    <citation type="submission" date="2022-08" db="EMBL/GenBank/DDBJ databases">
        <authorList>
            <person name="Vandamme P."/>
            <person name="Hettiarachchi A."/>
            <person name="Peeters C."/>
            <person name="Cnockaert M."/>
            <person name="Carlier A."/>
        </authorList>
    </citation>
    <scope>NUCLEOTIDE SEQUENCE</scope>
    <source>
        <strain evidence="2">LMG 31809</strain>
    </source>
</reference>
<reference evidence="2" key="2">
    <citation type="journal article" date="2023" name="Syst. Appl. Microbiol.">
        <title>Govania unica gen. nov., sp. nov., a rare biosphere bacterium that represents a novel family in the class Alphaproteobacteria.</title>
        <authorList>
            <person name="Vandamme P."/>
            <person name="Peeters C."/>
            <person name="Hettiarachchi A."/>
            <person name="Cnockaert M."/>
            <person name="Carlier A."/>
        </authorList>
    </citation>
    <scope>NUCLEOTIDE SEQUENCE</scope>
    <source>
        <strain evidence="2">LMG 31809</strain>
    </source>
</reference>
<dbReference type="AlphaFoldDB" id="A0A9X3Z854"/>
<accession>A0A9X3Z854</accession>
<keyword evidence="3" id="KW-1185">Reference proteome</keyword>
<proteinExistence type="predicted"/>
<keyword evidence="1" id="KW-0812">Transmembrane</keyword>
<organism evidence="2 3">
    <name type="scientific">Govanella unica</name>
    <dbReference type="NCBI Taxonomy" id="2975056"/>
    <lineage>
        <taxon>Bacteria</taxon>
        <taxon>Pseudomonadati</taxon>
        <taxon>Pseudomonadota</taxon>
        <taxon>Alphaproteobacteria</taxon>
        <taxon>Emcibacterales</taxon>
        <taxon>Govanellaceae</taxon>
        <taxon>Govanella</taxon>
    </lineage>
</organism>
<evidence type="ECO:0000256" key="1">
    <source>
        <dbReference type="SAM" id="Phobius"/>
    </source>
</evidence>
<evidence type="ECO:0000313" key="3">
    <source>
        <dbReference type="Proteomes" id="UP001141619"/>
    </source>
</evidence>